<feature type="region of interest" description="Disordered" evidence="1">
    <location>
        <begin position="20"/>
        <end position="79"/>
    </location>
</feature>
<evidence type="ECO:0000313" key="2">
    <source>
        <dbReference type="EMBL" id="MFC7137241.1"/>
    </source>
</evidence>
<reference evidence="2 3" key="1">
    <citation type="journal article" date="2019" name="Int. J. Syst. Evol. Microbiol.">
        <title>The Global Catalogue of Microorganisms (GCM) 10K type strain sequencing project: providing services to taxonomists for standard genome sequencing and annotation.</title>
        <authorList>
            <consortium name="The Broad Institute Genomics Platform"/>
            <consortium name="The Broad Institute Genome Sequencing Center for Infectious Disease"/>
            <person name="Wu L."/>
            <person name="Ma J."/>
        </authorList>
    </citation>
    <scope>NUCLEOTIDE SEQUENCE [LARGE SCALE GENOMIC DNA]</scope>
    <source>
        <strain evidence="2 3">DT92</strain>
    </source>
</reference>
<evidence type="ECO:0000256" key="1">
    <source>
        <dbReference type="SAM" id="MobiDB-lite"/>
    </source>
</evidence>
<proteinExistence type="predicted"/>
<dbReference type="EMBL" id="JBHSZG010000001">
    <property type="protein sequence ID" value="MFC7137241.1"/>
    <property type="molecule type" value="Genomic_DNA"/>
</dbReference>
<dbReference type="Proteomes" id="UP001596368">
    <property type="component" value="Unassembled WGS sequence"/>
</dbReference>
<sequence>MLQNSFLAAVVVEVCGHERAGPRRRREVRGRRVDERRQPAVAAGPVAEGRRVRPRRTLRRREQAARRLPPADGDVAVGHRDPAGVRLRVGDADRLGDLAEVAPFVAEQPVRTALDADEQVHPVAHDRAGVQRARAVLQVESDGPDHVRQLPVVAQLVEARREAVAGDEHAVAPGAVAVQRGDRPARPEVPPAGVDAEAEQVAPADVRVVRAHVDRVEEQVGVAGVPLVGVGVVDVDLLGAVGVEVGGDDADGVAPLVGDRGRRHVAQGAVAPRQQAVGRSVPRDEHTGTAHAGRDGRPVAAVGRVVGEVG</sequence>
<comment type="caution">
    <text evidence="2">The sequence shown here is derived from an EMBL/GenBank/DDBJ whole genome shotgun (WGS) entry which is preliminary data.</text>
</comment>
<dbReference type="AlphaFoldDB" id="A0ABD5XTP5"/>
<feature type="region of interest" description="Disordered" evidence="1">
    <location>
        <begin position="275"/>
        <end position="297"/>
    </location>
</feature>
<protein>
    <submittedName>
        <fullName evidence="2">Uncharacterized protein</fullName>
    </submittedName>
</protein>
<organism evidence="2 3">
    <name type="scientific">Halobaculum litoreum</name>
    <dbReference type="NCBI Taxonomy" id="3031998"/>
    <lineage>
        <taxon>Archaea</taxon>
        <taxon>Methanobacteriati</taxon>
        <taxon>Methanobacteriota</taxon>
        <taxon>Stenosarchaea group</taxon>
        <taxon>Halobacteria</taxon>
        <taxon>Halobacteriales</taxon>
        <taxon>Haloferacaceae</taxon>
        <taxon>Halobaculum</taxon>
    </lineage>
</organism>
<gene>
    <name evidence="2" type="ORF">ACFQRB_13920</name>
</gene>
<name>A0ABD5XTP5_9EURY</name>
<evidence type="ECO:0000313" key="3">
    <source>
        <dbReference type="Proteomes" id="UP001596368"/>
    </source>
</evidence>
<accession>A0ABD5XTP5</accession>
<feature type="compositionally biased region" description="Basic and acidic residues" evidence="1">
    <location>
        <begin position="281"/>
        <end position="297"/>
    </location>
</feature>
<keyword evidence="3" id="KW-1185">Reference proteome</keyword>